<protein>
    <submittedName>
        <fullName evidence="1">Uncharacterized protein</fullName>
    </submittedName>
</protein>
<sequence length="208" mass="24388">MILNAKLKFFPIAGHQLKLTHMGKRIFADMRESKVEYTRLFDHMYSKAWLAEIRLQEGEGIEKEAEDVENVEGGNIEVENIEGGDMENVERVEHREELPEIIEAEKKALNGRRMKRRHERQTPSGVQIRRQQSVDIHARKKIMSKSKGIDLESKHDRPKKKHKPSQQVLDEDILNMLSEATKNETSLLKAEVMAFRDREDDRERDYRA</sequence>
<keyword evidence="2" id="KW-1185">Reference proteome</keyword>
<reference evidence="2" key="1">
    <citation type="journal article" date="2022" name="Mol. Ecol. Resour.">
        <title>The genomes of chicory, endive, great burdock and yacon provide insights into Asteraceae palaeo-polyploidization history and plant inulin production.</title>
        <authorList>
            <person name="Fan W."/>
            <person name="Wang S."/>
            <person name="Wang H."/>
            <person name="Wang A."/>
            <person name="Jiang F."/>
            <person name="Liu H."/>
            <person name="Zhao H."/>
            <person name="Xu D."/>
            <person name="Zhang Y."/>
        </authorList>
    </citation>
    <scope>NUCLEOTIDE SEQUENCE [LARGE SCALE GENOMIC DNA]</scope>
    <source>
        <strain evidence="2">cv. Yunnan</strain>
    </source>
</reference>
<dbReference type="EMBL" id="CM042031">
    <property type="protein sequence ID" value="KAI3783407.1"/>
    <property type="molecule type" value="Genomic_DNA"/>
</dbReference>
<proteinExistence type="predicted"/>
<gene>
    <name evidence="1" type="ORF">L1987_42488</name>
</gene>
<comment type="caution">
    <text evidence="1">The sequence shown here is derived from an EMBL/GenBank/DDBJ whole genome shotgun (WGS) entry which is preliminary data.</text>
</comment>
<reference evidence="1 2" key="2">
    <citation type="journal article" date="2022" name="Mol. Ecol. Resour.">
        <title>The genomes of chicory, endive, great burdock and yacon provide insights into Asteraceae paleo-polyploidization history and plant inulin production.</title>
        <authorList>
            <person name="Fan W."/>
            <person name="Wang S."/>
            <person name="Wang H."/>
            <person name="Wang A."/>
            <person name="Jiang F."/>
            <person name="Liu H."/>
            <person name="Zhao H."/>
            <person name="Xu D."/>
            <person name="Zhang Y."/>
        </authorList>
    </citation>
    <scope>NUCLEOTIDE SEQUENCE [LARGE SCALE GENOMIC DNA]</scope>
    <source>
        <strain evidence="2">cv. Yunnan</strain>
        <tissue evidence="1">Leaves</tissue>
    </source>
</reference>
<dbReference type="Proteomes" id="UP001056120">
    <property type="component" value="Linkage Group LG14"/>
</dbReference>
<name>A0ACB9GJ25_9ASTR</name>
<accession>A0ACB9GJ25</accession>
<organism evidence="1 2">
    <name type="scientific">Smallanthus sonchifolius</name>
    <dbReference type="NCBI Taxonomy" id="185202"/>
    <lineage>
        <taxon>Eukaryota</taxon>
        <taxon>Viridiplantae</taxon>
        <taxon>Streptophyta</taxon>
        <taxon>Embryophyta</taxon>
        <taxon>Tracheophyta</taxon>
        <taxon>Spermatophyta</taxon>
        <taxon>Magnoliopsida</taxon>
        <taxon>eudicotyledons</taxon>
        <taxon>Gunneridae</taxon>
        <taxon>Pentapetalae</taxon>
        <taxon>asterids</taxon>
        <taxon>campanulids</taxon>
        <taxon>Asterales</taxon>
        <taxon>Asteraceae</taxon>
        <taxon>Asteroideae</taxon>
        <taxon>Heliantheae alliance</taxon>
        <taxon>Millerieae</taxon>
        <taxon>Smallanthus</taxon>
    </lineage>
</organism>
<evidence type="ECO:0000313" key="1">
    <source>
        <dbReference type="EMBL" id="KAI3783407.1"/>
    </source>
</evidence>
<evidence type="ECO:0000313" key="2">
    <source>
        <dbReference type="Proteomes" id="UP001056120"/>
    </source>
</evidence>